<dbReference type="AlphaFoldDB" id="A0A940DKS6"/>
<dbReference type="Pfam" id="PF01810">
    <property type="entry name" value="LysE"/>
    <property type="match status" value="1"/>
</dbReference>
<gene>
    <name evidence="7" type="ORF">IAC51_03990</name>
</gene>
<dbReference type="InterPro" id="IPR001123">
    <property type="entry name" value="LeuE-type"/>
</dbReference>
<keyword evidence="2" id="KW-1003">Cell membrane</keyword>
<feature type="transmembrane region" description="Helical" evidence="6">
    <location>
        <begin position="154"/>
        <end position="175"/>
    </location>
</feature>
<organism evidence="7 8">
    <name type="scientific">Candidatus Aphodosoma intestinipullorum</name>
    <dbReference type="NCBI Taxonomy" id="2840674"/>
    <lineage>
        <taxon>Bacteria</taxon>
        <taxon>Pseudomonadati</taxon>
        <taxon>Bacteroidota</taxon>
        <taxon>Bacteroidia</taxon>
        <taxon>Bacteroidales</taxon>
        <taxon>Candidatus Aphodosoma</taxon>
    </lineage>
</organism>
<evidence type="ECO:0000313" key="7">
    <source>
        <dbReference type="EMBL" id="MBO8439792.1"/>
    </source>
</evidence>
<dbReference type="Proteomes" id="UP000712007">
    <property type="component" value="Unassembled WGS sequence"/>
</dbReference>
<dbReference type="PANTHER" id="PTHR30086:SF20">
    <property type="entry name" value="ARGININE EXPORTER PROTEIN ARGO-RELATED"/>
    <property type="match status" value="1"/>
</dbReference>
<feature type="transmembrane region" description="Helical" evidence="6">
    <location>
        <begin position="73"/>
        <end position="90"/>
    </location>
</feature>
<dbReference type="GO" id="GO:0015171">
    <property type="term" value="F:amino acid transmembrane transporter activity"/>
    <property type="evidence" value="ECO:0007669"/>
    <property type="project" value="TreeGrafter"/>
</dbReference>
<dbReference type="GO" id="GO:0005886">
    <property type="term" value="C:plasma membrane"/>
    <property type="evidence" value="ECO:0007669"/>
    <property type="project" value="UniProtKB-SubCell"/>
</dbReference>
<comment type="caution">
    <text evidence="7">The sequence shown here is derived from an EMBL/GenBank/DDBJ whole genome shotgun (WGS) entry which is preliminary data.</text>
</comment>
<name>A0A940DKS6_9BACT</name>
<feature type="transmembrane region" description="Helical" evidence="6">
    <location>
        <begin position="39"/>
        <end position="67"/>
    </location>
</feature>
<keyword evidence="4 6" id="KW-1133">Transmembrane helix</keyword>
<keyword evidence="3 6" id="KW-0812">Transmembrane</keyword>
<proteinExistence type="predicted"/>
<feature type="transmembrane region" description="Helical" evidence="6">
    <location>
        <begin position="187"/>
        <end position="213"/>
    </location>
</feature>
<evidence type="ECO:0000256" key="6">
    <source>
        <dbReference type="SAM" id="Phobius"/>
    </source>
</evidence>
<evidence type="ECO:0000313" key="8">
    <source>
        <dbReference type="Proteomes" id="UP000712007"/>
    </source>
</evidence>
<reference evidence="7" key="1">
    <citation type="submission" date="2020-10" db="EMBL/GenBank/DDBJ databases">
        <authorList>
            <person name="Gilroy R."/>
        </authorList>
    </citation>
    <scope>NUCLEOTIDE SEQUENCE</scope>
    <source>
        <strain evidence="7">3924</strain>
    </source>
</reference>
<sequence length="215" mass="23543">MLDTVLSGILIGICVSAPLGPVGVLCIQRTLSRGRAHGFFTGLGATVSDLIYAIITGFGMSFIMPVINSNRTLIQILGCVIICLFEIHIFRSRPVAHISNSGQSSAKNTYMRDFVTSFALCFSNPLIIFLFIGLFAHFNFVIQGESMEDMVNSVVGFFSIMLGALMWWFSLTLLVGKLRSRFSLNTIWTINKVIGSVLILLCVTGVILTLMGITF</sequence>
<evidence type="ECO:0000256" key="4">
    <source>
        <dbReference type="ARBA" id="ARBA00022989"/>
    </source>
</evidence>
<accession>A0A940DKS6</accession>
<dbReference type="PANTHER" id="PTHR30086">
    <property type="entry name" value="ARGININE EXPORTER PROTEIN ARGO"/>
    <property type="match status" value="1"/>
</dbReference>
<keyword evidence="5 6" id="KW-0472">Membrane</keyword>
<feature type="transmembrane region" description="Helical" evidence="6">
    <location>
        <begin position="6"/>
        <end position="27"/>
    </location>
</feature>
<dbReference type="EMBL" id="JADIMV010000067">
    <property type="protein sequence ID" value="MBO8439792.1"/>
    <property type="molecule type" value="Genomic_DNA"/>
</dbReference>
<comment type="subcellular location">
    <subcellularLocation>
        <location evidence="1">Cell membrane</location>
        <topology evidence="1">Multi-pass membrane protein</topology>
    </subcellularLocation>
</comment>
<evidence type="ECO:0000256" key="1">
    <source>
        <dbReference type="ARBA" id="ARBA00004651"/>
    </source>
</evidence>
<evidence type="ECO:0000256" key="3">
    <source>
        <dbReference type="ARBA" id="ARBA00022692"/>
    </source>
</evidence>
<reference evidence="7" key="2">
    <citation type="journal article" date="2021" name="PeerJ">
        <title>Extensive microbial diversity within the chicken gut microbiome revealed by metagenomics and culture.</title>
        <authorList>
            <person name="Gilroy R."/>
            <person name="Ravi A."/>
            <person name="Getino M."/>
            <person name="Pursley I."/>
            <person name="Horton D.L."/>
            <person name="Alikhan N.F."/>
            <person name="Baker D."/>
            <person name="Gharbi K."/>
            <person name="Hall N."/>
            <person name="Watson M."/>
            <person name="Adriaenssens E.M."/>
            <person name="Foster-Nyarko E."/>
            <person name="Jarju S."/>
            <person name="Secka A."/>
            <person name="Antonio M."/>
            <person name="Oren A."/>
            <person name="Chaudhuri R.R."/>
            <person name="La Ragione R."/>
            <person name="Hildebrand F."/>
            <person name="Pallen M.J."/>
        </authorList>
    </citation>
    <scope>NUCLEOTIDE SEQUENCE</scope>
    <source>
        <strain evidence="7">3924</strain>
    </source>
</reference>
<evidence type="ECO:0000256" key="2">
    <source>
        <dbReference type="ARBA" id="ARBA00022475"/>
    </source>
</evidence>
<protein>
    <submittedName>
        <fullName evidence="7">LysE family transporter</fullName>
    </submittedName>
</protein>
<feature type="transmembrane region" description="Helical" evidence="6">
    <location>
        <begin position="114"/>
        <end position="142"/>
    </location>
</feature>
<evidence type="ECO:0000256" key="5">
    <source>
        <dbReference type="ARBA" id="ARBA00023136"/>
    </source>
</evidence>